<accession>A0A6A6QET4</accession>
<feature type="region of interest" description="Disordered" evidence="5">
    <location>
        <begin position="217"/>
        <end position="428"/>
    </location>
</feature>
<proteinExistence type="inferred from homology"/>
<evidence type="ECO:0000256" key="5">
    <source>
        <dbReference type="SAM" id="MobiDB-lite"/>
    </source>
</evidence>
<feature type="compositionally biased region" description="Basic and acidic residues" evidence="5">
    <location>
        <begin position="253"/>
        <end position="274"/>
    </location>
</feature>
<dbReference type="PANTHER" id="PTHR14052:SF0">
    <property type="entry name" value="ORIGIN RECOGNITION COMPLEX SUBUNIT 2"/>
    <property type="match status" value="1"/>
</dbReference>
<dbReference type="InterPro" id="IPR056772">
    <property type="entry name" value="RecA-like_ORC2"/>
</dbReference>
<evidence type="ECO:0000256" key="3">
    <source>
        <dbReference type="ARBA" id="ARBA00022705"/>
    </source>
</evidence>
<feature type="compositionally biased region" description="Basic residues" evidence="5">
    <location>
        <begin position="387"/>
        <end position="399"/>
    </location>
</feature>
<feature type="region of interest" description="Disordered" evidence="5">
    <location>
        <begin position="696"/>
        <end position="715"/>
    </location>
</feature>
<dbReference type="AlphaFoldDB" id="A0A6A6QET4"/>
<dbReference type="Pfam" id="PF04084">
    <property type="entry name" value="RecA-like_ORC2"/>
    <property type="match status" value="1"/>
</dbReference>
<evidence type="ECO:0000259" key="6">
    <source>
        <dbReference type="Pfam" id="PF04084"/>
    </source>
</evidence>
<evidence type="ECO:0000256" key="2">
    <source>
        <dbReference type="ARBA" id="ARBA00007421"/>
    </source>
</evidence>
<reference evidence="8" key="1">
    <citation type="journal article" date="2020" name="Stud. Mycol.">
        <title>101 Dothideomycetes genomes: a test case for predicting lifestyles and emergence of pathogens.</title>
        <authorList>
            <person name="Haridas S."/>
            <person name="Albert R."/>
            <person name="Binder M."/>
            <person name="Bloem J."/>
            <person name="Labutti K."/>
            <person name="Salamov A."/>
            <person name="Andreopoulos B."/>
            <person name="Baker S."/>
            <person name="Barry K."/>
            <person name="Bills G."/>
            <person name="Bluhm B."/>
            <person name="Cannon C."/>
            <person name="Castanera R."/>
            <person name="Culley D."/>
            <person name="Daum C."/>
            <person name="Ezra D."/>
            <person name="Gonzalez J."/>
            <person name="Henrissat B."/>
            <person name="Kuo A."/>
            <person name="Liang C."/>
            <person name="Lipzen A."/>
            <person name="Lutzoni F."/>
            <person name="Magnuson J."/>
            <person name="Mondo S."/>
            <person name="Nolan M."/>
            <person name="Ohm R."/>
            <person name="Pangilinan J."/>
            <person name="Park H.-J."/>
            <person name="Ramirez L."/>
            <person name="Alfaro M."/>
            <person name="Sun H."/>
            <person name="Tritt A."/>
            <person name="Yoshinaga Y."/>
            <person name="Zwiers L.-H."/>
            <person name="Turgeon B."/>
            <person name="Goodwin S."/>
            <person name="Spatafora J."/>
            <person name="Crous P."/>
            <person name="Grigoriev I."/>
        </authorList>
    </citation>
    <scope>NUCLEOTIDE SEQUENCE</scope>
    <source>
        <strain evidence="8">CBS 269.34</strain>
    </source>
</reference>
<dbReference type="InterPro" id="IPR007220">
    <property type="entry name" value="ORC2"/>
</dbReference>
<evidence type="ECO:0000256" key="4">
    <source>
        <dbReference type="ARBA" id="ARBA00023242"/>
    </source>
</evidence>
<evidence type="ECO:0000313" key="8">
    <source>
        <dbReference type="EMBL" id="KAF2490546.1"/>
    </source>
</evidence>
<keyword evidence="9" id="KW-1185">Reference proteome</keyword>
<dbReference type="Pfam" id="PF24882">
    <property type="entry name" value="WHD_ORC2"/>
    <property type="match status" value="1"/>
</dbReference>
<dbReference type="InterPro" id="IPR000637">
    <property type="entry name" value="HMGI/Y_DNA-bd_CS"/>
</dbReference>
<dbReference type="GO" id="GO:0005664">
    <property type="term" value="C:nuclear origin of replication recognition complex"/>
    <property type="evidence" value="ECO:0007669"/>
    <property type="project" value="TreeGrafter"/>
</dbReference>
<comment type="similarity">
    <text evidence="2">Belongs to the ORC2 family.</text>
</comment>
<dbReference type="GO" id="GO:0003688">
    <property type="term" value="F:DNA replication origin binding"/>
    <property type="evidence" value="ECO:0007669"/>
    <property type="project" value="TreeGrafter"/>
</dbReference>
<evidence type="ECO:0000313" key="9">
    <source>
        <dbReference type="Proteomes" id="UP000799750"/>
    </source>
</evidence>
<feature type="domain" description="Origin recognition complex subunit 2 winged-helix" evidence="7">
    <location>
        <begin position="729"/>
        <end position="787"/>
    </location>
</feature>
<protein>
    <submittedName>
        <fullName evidence="8">ORC2-domain-containing protein</fullName>
    </submittedName>
</protein>
<comment type="subcellular location">
    <subcellularLocation>
        <location evidence="1">Nucleus</location>
    </subcellularLocation>
</comment>
<name>A0A6A6QET4_9PEZI</name>
<feature type="compositionally biased region" description="Acidic residues" evidence="5">
    <location>
        <begin position="344"/>
        <end position="373"/>
    </location>
</feature>
<dbReference type="GO" id="GO:0006260">
    <property type="term" value="P:DNA replication"/>
    <property type="evidence" value="ECO:0007669"/>
    <property type="project" value="UniProtKB-KW"/>
</dbReference>
<keyword evidence="3" id="KW-0235">DNA replication</keyword>
<sequence length="800" mass="89716">MWACTSLSTKKPAPAQACILFGGTLKIFGGYFPRRRVHITAVLVSQECKLNRQRHRWTGIYHGPRGTLHKEGRVWDSSRLAEEAGVRRAWHWEIGRARRQDIHQRGPCRRSLFATTTSELNVTGLVDENVGDALCALNPENPGDSGMKLDCWLKRLGNHGDISKGSASLLIPAMQRRGSTCIHSSVFRDSWRAICVVLQDDAYIIRLEADEGCPVSMKRKSTGVAPGTPTPKKNRTYTRRNGELDNDTAVKSPEVETPSKRRRGEQDLMKELHQAKANGPNTGEINGSNALGTPRSQRKVLFTTPTKARHEDTPNGTPTIVKNADRSARRKSTRRLIERTINGDESDNEALDEEDTLAQEILGEDGDEEEQDEVNGGASPIPETPSKRGRGRPRGRPRKERSPTPPRNLPPHEEFFWQNRPGGTKTSNNTLPSSVLLNHDEYFAAMQSYEDPHDPERNFLLELHSRSFDQWIFELEQGFNICLYGYGSKRLLTDEFASHIYDYLLARNSKVPDRQVPRILVVNGYTPSITIRDIISSLASAVFASTFKLPTQPGPLLSHVLSHLSSHPPSQPIQILLNSIDSLPLRRGPAVSLLAQIAAHPSIHLLCTADTPNFPLLWDLGQKAQFRFIFHDTTTFAPYDAEIDVVESVNELLGRSGRRVGGRDGVGFVLRSLPENARSLFRILINEQLDLLSADTNDNDADGLGEQPASMQTPRQKLQLATRKHETESGMGIEYRMLYHKAVGEFVCSNEVGFRTLLKEFHDHQMVESRKDGMGTERLWVPFRQEELEGLKEELEVEGL</sequence>
<feature type="compositionally biased region" description="Polar residues" evidence="5">
    <location>
        <begin position="279"/>
        <end position="295"/>
    </location>
</feature>
<organism evidence="8 9">
    <name type="scientific">Lophium mytilinum</name>
    <dbReference type="NCBI Taxonomy" id="390894"/>
    <lineage>
        <taxon>Eukaryota</taxon>
        <taxon>Fungi</taxon>
        <taxon>Dikarya</taxon>
        <taxon>Ascomycota</taxon>
        <taxon>Pezizomycotina</taxon>
        <taxon>Dothideomycetes</taxon>
        <taxon>Pleosporomycetidae</taxon>
        <taxon>Mytilinidiales</taxon>
        <taxon>Mytilinidiaceae</taxon>
        <taxon>Lophium</taxon>
    </lineage>
</organism>
<evidence type="ECO:0000256" key="1">
    <source>
        <dbReference type="ARBA" id="ARBA00004123"/>
    </source>
</evidence>
<dbReference type="InterPro" id="IPR056773">
    <property type="entry name" value="WHD_ORC2"/>
</dbReference>
<evidence type="ECO:0000259" key="7">
    <source>
        <dbReference type="Pfam" id="PF24882"/>
    </source>
</evidence>
<dbReference type="EMBL" id="MU004197">
    <property type="protein sequence ID" value="KAF2490546.1"/>
    <property type="molecule type" value="Genomic_DNA"/>
</dbReference>
<dbReference type="OrthoDB" id="346673at2759"/>
<dbReference type="GO" id="GO:0006355">
    <property type="term" value="P:regulation of DNA-templated transcription"/>
    <property type="evidence" value="ECO:0007669"/>
    <property type="project" value="InterPro"/>
</dbReference>
<dbReference type="PANTHER" id="PTHR14052">
    <property type="entry name" value="ORIGIN RECOGNITION COMPLEX SUBUNIT 2"/>
    <property type="match status" value="1"/>
</dbReference>
<keyword evidence="4" id="KW-0539">Nucleus</keyword>
<feature type="domain" description="Origin recognition complex subunit 2 RecA-like" evidence="6">
    <location>
        <begin position="457"/>
        <end position="633"/>
    </location>
</feature>
<gene>
    <name evidence="8" type="ORF">BU16DRAFT_585748</name>
</gene>
<dbReference type="Proteomes" id="UP000799750">
    <property type="component" value="Unassembled WGS sequence"/>
</dbReference>
<dbReference type="PROSITE" id="PS00354">
    <property type="entry name" value="HMGI_Y"/>
    <property type="match status" value="1"/>
</dbReference>